<dbReference type="PROSITE" id="PS50208">
    <property type="entry name" value="CASPASE_P20"/>
    <property type="match status" value="1"/>
</dbReference>
<dbReference type="InterPro" id="IPR029030">
    <property type="entry name" value="Caspase-like_dom_sf"/>
</dbReference>
<dbReference type="EMBL" id="CP002831">
    <property type="protein sequence ID" value="AFC25508.1"/>
    <property type="molecule type" value="Genomic_DNA"/>
</dbReference>
<sequence>MKHRLLLSLFFLPFFLLAQEKGCTVGDCENGKGRFIFDNGDKYIGEFKESQMHGRGNYTFKNGNVYKGQFRANKRHGYGHFFHVNGEQYIGEYANNWREGEGTYKWANGESFSGIFKNNQIVGEGIYTYADGSTARVRWNNGQFETISTLVKEEPKTESKASDPFAENKLDPSDIKGLVLPALSNIPKGKKRLALVFGNSSYKHKPLKNPQSDALAMAEELQRSGFEVMLYTNAKQEDMKRAIRDFGQKLKEEGGVGLFFYTGHGLQADGRNYLVPVNADIRKAQDIEFESVDLGRVLVEMDYAGNELNIVILDACRDNPYKKEFKSSRNTHNGLASINSAPYNSFIAFSTSPGAVAKNNPKGEHSLYVEELLAQMRQPNIQLEDIFKRVRRNVRKASEGVQIPWELSSIEDDFYFKQGQ</sequence>
<name>H6LA40_SAPGL</name>
<dbReference type="PANTHER" id="PTHR22576:SF37">
    <property type="entry name" value="MUCOSA-ASSOCIATED LYMPHOID TISSUE LYMPHOMA TRANSLOCATION PROTEIN 1"/>
    <property type="match status" value="1"/>
</dbReference>
<dbReference type="Pfam" id="PF02493">
    <property type="entry name" value="MORN"/>
    <property type="match status" value="5"/>
</dbReference>
<dbReference type="SMART" id="SM00698">
    <property type="entry name" value="MORN"/>
    <property type="match status" value="4"/>
</dbReference>
<dbReference type="KEGG" id="sgn:SGRA_2780"/>
<feature type="domain" description="Caspase family p20" evidence="4">
    <location>
        <begin position="190"/>
        <end position="320"/>
    </location>
</feature>
<proteinExistence type="inferred from homology"/>
<dbReference type="Gene3D" id="3.40.50.1460">
    <property type="match status" value="1"/>
</dbReference>
<dbReference type="Gene3D" id="2.20.110.10">
    <property type="entry name" value="Histone H3 K4-specific methyltransferase SET7/9 N-terminal domain"/>
    <property type="match status" value="2"/>
</dbReference>
<dbReference type="GO" id="GO:0006508">
    <property type="term" value="P:proteolysis"/>
    <property type="evidence" value="ECO:0007669"/>
    <property type="project" value="InterPro"/>
</dbReference>
<evidence type="ECO:0000313" key="5">
    <source>
        <dbReference type="EMBL" id="AFC25508.1"/>
    </source>
</evidence>
<keyword evidence="2" id="KW-0677">Repeat</keyword>
<dbReference type="SUPFAM" id="SSF52129">
    <property type="entry name" value="Caspase-like"/>
    <property type="match status" value="1"/>
</dbReference>
<dbReference type="GO" id="GO:0004197">
    <property type="term" value="F:cysteine-type endopeptidase activity"/>
    <property type="evidence" value="ECO:0007669"/>
    <property type="project" value="InterPro"/>
</dbReference>
<keyword evidence="6" id="KW-1185">Reference proteome</keyword>
<accession>H6LA40</accession>
<comment type="similarity">
    <text evidence="1">Belongs to the peptidase C14A family.</text>
</comment>
<reference evidence="5 6" key="1">
    <citation type="journal article" date="2012" name="Stand. Genomic Sci.">
        <title>Complete genome sequencing and analysis of Saprospira grandis str. Lewin, a predatory marine bacterium.</title>
        <authorList>
            <person name="Saw J.H."/>
            <person name="Yuryev A."/>
            <person name="Kanbe M."/>
            <person name="Hou S."/>
            <person name="Young A.G."/>
            <person name="Aizawa S."/>
            <person name="Alam M."/>
        </authorList>
    </citation>
    <scope>NUCLEOTIDE SEQUENCE [LARGE SCALE GENOMIC DNA]</scope>
    <source>
        <strain evidence="5 6">Lewin</strain>
    </source>
</reference>
<dbReference type="InterPro" id="IPR011600">
    <property type="entry name" value="Pept_C14_caspase"/>
</dbReference>
<dbReference type="InterPro" id="IPR001309">
    <property type="entry name" value="Pept_C14_p20"/>
</dbReference>
<dbReference type="RefSeq" id="WP_015693114.1">
    <property type="nucleotide sequence ID" value="NC_016940.1"/>
</dbReference>
<evidence type="ECO:0000256" key="2">
    <source>
        <dbReference type="ARBA" id="ARBA00022737"/>
    </source>
</evidence>
<dbReference type="InterPro" id="IPR003409">
    <property type="entry name" value="MORN"/>
</dbReference>
<dbReference type="InterPro" id="IPR052039">
    <property type="entry name" value="Caspase-related_regulators"/>
</dbReference>
<evidence type="ECO:0000259" key="4">
    <source>
        <dbReference type="PROSITE" id="PS50208"/>
    </source>
</evidence>
<keyword evidence="3" id="KW-0732">Signal</keyword>
<dbReference type="HOGENOM" id="CLU_653617_0_0_10"/>
<feature type="chain" id="PRO_5003604134" evidence="3">
    <location>
        <begin position="19"/>
        <end position="420"/>
    </location>
</feature>
<dbReference type="eggNOG" id="COG4642">
    <property type="taxonomic scope" value="Bacteria"/>
</dbReference>
<evidence type="ECO:0000256" key="1">
    <source>
        <dbReference type="ARBA" id="ARBA00010134"/>
    </source>
</evidence>
<dbReference type="InterPro" id="IPR015917">
    <property type="entry name" value="Pept_C14A"/>
</dbReference>
<dbReference type="Proteomes" id="UP000007519">
    <property type="component" value="Chromosome"/>
</dbReference>
<evidence type="ECO:0000256" key="3">
    <source>
        <dbReference type="SAM" id="SignalP"/>
    </source>
</evidence>
<dbReference type="STRING" id="984262.SGRA_2780"/>
<feature type="signal peptide" evidence="3">
    <location>
        <begin position="1"/>
        <end position="18"/>
    </location>
</feature>
<dbReference type="OrthoDB" id="9812126at2"/>
<dbReference type="PANTHER" id="PTHR22576">
    <property type="entry name" value="MUCOSA ASSOCIATED LYMPHOID TISSUE LYMPHOMA TRANSLOCATION PROTEIN 1/PARACASPASE"/>
    <property type="match status" value="1"/>
</dbReference>
<dbReference type="AlphaFoldDB" id="H6LA40"/>
<gene>
    <name evidence="5" type="ordered locus">SGRA_2780</name>
</gene>
<dbReference type="Pfam" id="PF00656">
    <property type="entry name" value="Peptidase_C14"/>
    <property type="match status" value="1"/>
</dbReference>
<dbReference type="eggNOG" id="COG4249">
    <property type="taxonomic scope" value="Bacteria"/>
</dbReference>
<dbReference type="FunFam" id="2.20.110.10:FF:000002">
    <property type="entry name" value="Phosphatidylinositol 4-phosphate 5-kinase 8"/>
    <property type="match status" value="1"/>
</dbReference>
<evidence type="ECO:0000313" key="6">
    <source>
        <dbReference type="Proteomes" id="UP000007519"/>
    </source>
</evidence>
<dbReference type="SUPFAM" id="SSF82185">
    <property type="entry name" value="Histone H3 K4-specific methyltransferase SET7/9 N-terminal domain"/>
    <property type="match status" value="1"/>
</dbReference>
<protein>
    <submittedName>
        <fullName evidence="5">Peptidase C14, caspase catalytic subunit p20</fullName>
    </submittedName>
</protein>
<dbReference type="SMART" id="SM00115">
    <property type="entry name" value="CASc"/>
    <property type="match status" value="1"/>
</dbReference>
<organism evidence="5 6">
    <name type="scientific">Saprospira grandis (strain Lewin)</name>
    <dbReference type="NCBI Taxonomy" id="984262"/>
    <lineage>
        <taxon>Bacteria</taxon>
        <taxon>Pseudomonadati</taxon>
        <taxon>Bacteroidota</taxon>
        <taxon>Saprospiria</taxon>
        <taxon>Saprospirales</taxon>
        <taxon>Saprospiraceae</taxon>
        <taxon>Saprospira</taxon>
    </lineage>
</organism>